<keyword evidence="3" id="KW-1185">Reference proteome</keyword>
<dbReference type="EMBL" id="VFSU01000034">
    <property type="protein sequence ID" value="TPE58676.1"/>
    <property type="molecule type" value="Genomic_DNA"/>
</dbReference>
<feature type="transmembrane region" description="Helical" evidence="1">
    <location>
        <begin position="54"/>
        <end position="77"/>
    </location>
</feature>
<keyword evidence="1" id="KW-0472">Membrane</keyword>
<evidence type="ECO:0000256" key="1">
    <source>
        <dbReference type="SAM" id="Phobius"/>
    </source>
</evidence>
<name>A0A501XDV6_9SPHN</name>
<dbReference type="Proteomes" id="UP000319897">
    <property type="component" value="Unassembled WGS sequence"/>
</dbReference>
<keyword evidence="1" id="KW-0812">Transmembrane</keyword>
<protein>
    <submittedName>
        <fullName evidence="2">Uncharacterized protein</fullName>
    </submittedName>
</protein>
<evidence type="ECO:0000313" key="2">
    <source>
        <dbReference type="EMBL" id="TPE58676.1"/>
    </source>
</evidence>
<evidence type="ECO:0000313" key="3">
    <source>
        <dbReference type="Proteomes" id="UP000319897"/>
    </source>
</evidence>
<organism evidence="2 3">
    <name type="scientific">Sandaracinobacter neustonicus</name>
    <dbReference type="NCBI Taxonomy" id="1715348"/>
    <lineage>
        <taxon>Bacteria</taxon>
        <taxon>Pseudomonadati</taxon>
        <taxon>Pseudomonadota</taxon>
        <taxon>Alphaproteobacteria</taxon>
        <taxon>Sphingomonadales</taxon>
        <taxon>Sphingosinicellaceae</taxon>
        <taxon>Sandaracinobacter</taxon>
    </lineage>
</organism>
<feature type="transmembrane region" description="Helical" evidence="1">
    <location>
        <begin position="122"/>
        <end position="141"/>
    </location>
</feature>
<dbReference type="AlphaFoldDB" id="A0A501XDV6"/>
<dbReference type="RefSeq" id="WP_140929528.1">
    <property type="nucleotide sequence ID" value="NZ_VFSU01000034.1"/>
</dbReference>
<reference evidence="2 3" key="1">
    <citation type="submission" date="2019-06" db="EMBL/GenBank/DDBJ databases">
        <authorList>
            <person name="Lee I."/>
            <person name="Jang G.I."/>
            <person name="Hwang C.Y."/>
        </authorList>
    </citation>
    <scope>NUCLEOTIDE SEQUENCE [LARGE SCALE GENOMIC DNA]</scope>
    <source>
        <strain evidence="2 3">PAMC 28131</strain>
    </source>
</reference>
<comment type="caution">
    <text evidence="2">The sequence shown here is derived from an EMBL/GenBank/DDBJ whole genome shotgun (WGS) entry which is preliminary data.</text>
</comment>
<keyword evidence="1" id="KW-1133">Transmembrane helix</keyword>
<sequence length="147" mass="15620">MKTWWRRLLAFLISALVTTALVSLGHSLFVQAALADLGTNLPIHIRLGAMLRDFVGLIPTLGPVVLGSLLIAFLIAGWLRPRAGWLAPFAYPLAGWAAIALALAAMRLSFGFSPLAGARTPAGFLVMSLGGLVGGLVFAWLDRKRTA</sequence>
<proteinExistence type="predicted"/>
<accession>A0A501XDV6</accession>
<gene>
    <name evidence="2" type="ORF">FJQ54_16650</name>
</gene>
<feature type="transmembrane region" description="Helical" evidence="1">
    <location>
        <begin position="89"/>
        <end position="110"/>
    </location>
</feature>